<dbReference type="GO" id="GO:0000175">
    <property type="term" value="F:3'-5'-RNA exonuclease activity"/>
    <property type="evidence" value="ECO:0007669"/>
    <property type="project" value="UniProtKB-UniRule"/>
</dbReference>
<dbReference type="Gene3D" id="2.40.50.140">
    <property type="entry name" value="Nucleic acid-binding proteins"/>
    <property type="match status" value="1"/>
</dbReference>
<comment type="subcellular location">
    <subcellularLocation>
        <location evidence="5">Cytoplasm</location>
    </subcellularLocation>
    <subcellularLocation>
        <location evidence="5">Cytoplasm</location>
        <location evidence="5">P-body</location>
    </subcellularLocation>
</comment>
<evidence type="ECO:0000256" key="4">
    <source>
        <dbReference type="ARBA" id="ARBA00022884"/>
    </source>
</evidence>
<feature type="region of interest" description="Disordered" evidence="6">
    <location>
        <begin position="1"/>
        <end position="129"/>
    </location>
</feature>
<feature type="region of interest" description="Disordered" evidence="6">
    <location>
        <begin position="704"/>
        <end position="733"/>
    </location>
</feature>
<feature type="compositionally biased region" description="Basic and acidic residues" evidence="6">
    <location>
        <begin position="708"/>
        <end position="733"/>
    </location>
</feature>
<feature type="compositionally biased region" description="Basic and acidic residues" evidence="6">
    <location>
        <begin position="69"/>
        <end position="78"/>
    </location>
</feature>
<feature type="domain" description="RNB" evidence="7">
    <location>
        <begin position="842"/>
        <end position="1180"/>
    </location>
</feature>
<evidence type="ECO:0000313" key="8">
    <source>
        <dbReference type="EMBL" id="KAF7301719.1"/>
    </source>
</evidence>
<dbReference type="RefSeq" id="XP_037219719.1">
    <property type="nucleotide sequence ID" value="XM_037364075.1"/>
</dbReference>
<dbReference type="InterPro" id="IPR012340">
    <property type="entry name" value="NA-bd_OB-fold"/>
</dbReference>
<evidence type="ECO:0000259" key="7">
    <source>
        <dbReference type="SMART" id="SM00955"/>
    </source>
</evidence>
<evidence type="ECO:0000256" key="6">
    <source>
        <dbReference type="SAM" id="MobiDB-lite"/>
    </source>
</evidence>
<organism evidence="8 9">
    <name type="scientific">Mycena indigotica</name>
    <dbReference type="NCBI Taxonomy" id="2126181"/>
    <lineage>
        <taxon>Eukaryota</taxon>
        <taxon>Fungi</taxon>
        <taxon>Dikarya</taxon>
        <taxon>Basidiomycota</taxon>
        <taxon>Agaricomycotina</taxon>
        <taxon>Agaricomycetes</taxon>
        <taxon>Agaricomycetidae</taxon>
        <taxon>Agaricales</taxon>
        <taxon>Marasmiineae</taxon>
        <taxon>Mycenaceae</taxon>
        <taxon>Mycena</taxon>
    </lineage>
</organism>
<protein>
    <recommendedName>
        <fullName evidence="5">DIS3-like exonuclease 2</fullName>
        <ecNumber evidence="5">3.1.13.-</ecNumber>
    </recommendedName>
</protein>
<keyword evidence="9" id="KW-1185">Reference proteome</keyword>
<proteinExistence type="inferred from homology"/>
<dbReference type="GO" id="GO:0000932">
    <property type="term" value="C:P-body"/>
    <property type="evidence" value="ECO:0007669"/>
    <property type="project" value="UniProtKB-SubCell"/>
</dbReference>
<evidence type="ECO:0000256" key="1">
    <source>
        <dbReference type="ARBA" id="ARBA00022490"/>
    </source>
</evidence>
<dbReference type="InterPro" id="IPR041505">
    <property type="entry name" value="Dis3_CSD2"/>
</dbReference>
<dbReference type="Pfam" id="PF00773">
    <property type="entry name" value="RNB"/>
    <property type="match status" value="1"/>
</dbReference>
<dbReference type="GeneID" id="59346591"/>
<dbReference type="FunFam" id="2.40.50.700:FF:000002">
    <property type="entry name" value="Cell wall biogenesis protein"/>
    <property type="match status" value="1"/>
</dbReference>
<dbReference type="Gene3D" id="2.40.50.700">
    <property type="match status" value="1"/>
</dbReference>
<keyword evidence="5" id="KW-0540">Nuclease</keyword>
<keyword evidence="2 5" id="KW-0479">Metal-binding</keyword>
<evidence type="ECO:0000256" key="2">
    <source>
        <dbReference type="ARBA" id="ARBA00022723"/>
    </source>
</evidence>
<feature type="compositionally biased region" description="Low complexity" evidence="6">
    <location>
        <begin position="82"/>
        <end position="98"/>
    </location>
</feature>
<comment type="similarity">
    <text evidence="5">Belongs to the RNR ribonuclease family. DIS3L2 subfamily.</text>
</comment>
<dbReference type="GO" id="GO:0000956">
    <property type="term" value="P:nuclear-transcribed mRNA catabolic process"/>
    <property type="evidence" value="ECO:0007669"/>
    <property type="project" value="UniProtKB-UniRule"/>
</dbReference>
<keyword evidence="1 5" id="KW-0963">Cytoplasm</keyword>
<gene>
    <name evidence="8" type="ORF">MIND_00737500</name>
</gene>
<dbReference type="Proteomes" id="UP000636479">
    <property type="component" value="Unassembled WGS sequence"/>
</dbReference>
<comment type="caution">
    <text evidence="8">The sequence shown here is derived from an EMBL/GenBank/DDBJ whole genome shotgun (WGS) entry which is preliminary data.</text>
</comment>
<dbReference type="SMART" id="SM00955">
    <property type="entry name" value="RNB"/>
    <property type="match status" value="1"/>
</dbReference>
<dbReference type="EC" id="3.1.13.-" evidence="5"/>
<feature type="binding site" evidence="5">
    <location>
        <position position="854"/>
    </location>
    <ligand>
        <name>Mg(2+)</name>
        <dbReference type="ChEBI" id="CHEBI:18420"/>
    </ligand>
</feature>
<feature type="compositionally biased region" description="Polar residues" evidence="6">
    <location>
        <begin position="21"/>
        <end position="54"/>
    </location>
</feature>
<dbReference type="GO" id="GO:0046872">
    <property type="term" value="F:metal ion binding"/>
    <property type="evidence" value="ECO:0007669"/>
    <property type="project" value="UniProtKB-KW"/>
</dbReference>
<dbReference type="GO" id="GO:1990074">
    <property type="term" value="P:polyuridylation-dependent mRNA catabolic process"/>
    <property type="evidence" value="ECO:0007669"/>
    <property type="project" value="UniProtKB-UniRule"/>
</dbReference>
<keyword evidence="5" id="KW-0464">Manganese</keyword>
<dbReference type="OrthoDB" id="372421at2759"/>
<evidence type="ECO:0000256" key="5">
    <source>
        <dbReference type="HAMAP-Rule" id="MF_03045"/>
    </source>
</evidence>
<dbReference type="SUPFAM" id="SSF50249">
    <property type="entry name" value="Nucleic acid-binding proteins"/>
    <property type="match status" value="3"/>
</dbReference>
<dbReference type="InterPro" id="IPR028591">
    <property type="entry name" value="DIS3L2"/>
</dbReference>
<name>A0A8H6W737_9AGAR</name>
<dbReference type="PANTHER" id="PTHR23355">
    <property type="entry name" value="RIBONUCLEASE"/>
    <property type="match status" value="1"/>
</dbReference>
<dbReference type="GO" id="GO:0003723">
    <property type="term" value="F:RNA binding"/>
    <property type="evidence" value="ECO:0007669"/>
    <property type="project" value="UniProtKB-KW"/>
</dbReference>
<dbReference type="HAMAP" id="MF_03045">
    <property type="entry name" value="DIS3L2"/>
    <property type="match status" value="1"/>
</dbReference>
<dbReference type="Pfam" id="PF17849">
    <property type="entry name" value="OB_Dis3"/>
    <property type="match status" value="1"/>
</dbReference>
<dbReference type="FunFam" id="2.40.50.690:FF:000001">
    <property type="entry name" value="Cell wall biogenesis protein"/>
    <property type="match status" value="1"/>
</dbReference>
<keyword evidence="3 5" id="KW-0460">Magnesium</keyword>
<dbReference type="PANTHER" id="PTHR23355:SF9">
    <property type="entry name" value="DIS3-LIKE EXONUCLEASE 2"/>
    <property type="match status" value="1"/>
</dbReference>
<dbReference type="PROSITE" id="PS01175">
    <property type="entry name" value="RIBONUCLEASE_II"/>
    <property type="match status" value="1"/>
</dbReference>
<keyword evidence="4 5" id="KW-0694">RNA-binding</keyword>
<feature type="site" description="Important for catalytic activity" evidence="5">
    <location>
        <position position="862"/>
    </location>
</feature>
<comment type="cofactor">
    <cofactor evidence="5">
        <name>Mg(2+)</name>
        <dbReference type="ChEBI" id="CHEBI:18420"/>
    </cofactor>
    <cofactor evidence="5">
        <name>Mn(2+)</name>
        <dbReference type="ChEBI" id="CHEBI:29035"/>
    </cofactor>
</comment>
<feature type="compositionally biased region" description="Polar residues" evidence="6">
    <location>
        <begin position="107"/>
        <end position="117"/>
    </location>
</feature>
<accession>A0A8H6W737</accession>
<sequence>MTDQVTPQPPPKKDEKKPTAGASNRTSKRNPSGSTNKPSGASQPTQARTASNKKPATAPSGHESGSDTTSRKGSDSGRRPNKNQNNGNNSNNNNNNNNRQSSHRKSQPSQGSRNPKTSSPPPGESSVALSSLQRVIADLKTTSPQPPQMHSNLPVNAPVFQPGAAAHRKAASVGPGSLSGNFNSFAPHLGSMNEDAEDSAGGMYEEGEIPEVRGHQPRAQSQSFVAPRFAALAAQQEQGEIVGPSGRPQLAPGFMFGAGAGGRRRGGPMGPPINEEDVNFQFPQAQHYEPATESKHRKTESAEITGIMAEQIAIQSQIEALQQQQQALYQQQLASNQVLSYQTPGLAPNRGAHRRVHSTVPMGAGGNFPPNQFGNLNTLGMGLDGQPQGVPRGHGRRHSVNVVNKPAFGANGGSISYGNPYGGQDGFDDGFNPPSFGPGGHSRQPSRVADSSWRINGGVGGVQTNAFAADLAQAQAQLQSLQQFRAAAGGHHNKMASFSFPNMLPNMMAANMMGLGLGGMNILQQQQQQFQSQLQQQSNQPQRKSLFAPYLPQASLPPLLAAGKLVVGILRVNKRNRSDAYVATEVLDADIYICGSKDRNRALEGDIVAVELLDVDEVWGTKKEKEEKKRKKEENAAYDLKSAAGRKDDKKKDDVEVEGQGLMLFDDEEVTDDVKPQFAGHVVAVVERMPGQLFSGTLGLLRPSSAATKEKQEAERREREGDKGDEPRRGPIERPKIVWFKPTDKRVPLIAIPTEQAPTDFVQNSEAYVNKLFVACIKRHPISSLHPFGTLVEELGPIGDIEVETSALLKDCNFPTEDFTDNVIKCLPPIPWTIPEREFEIRKDLRSDRVFSIDPETAKDLDDALSIKLNEDGTYDVGVHIADVSYFVKPNTALDRDARKRATSVYLVQRAVPMLPPALSEQLCSLVPGQDRLAFSTVFTMTKEGNVLKKWFGKTIIKSAAQLAYKDAQNVIEGKPLGPVAVIPEHSAVDIEHDIKILESIAKQLRAHRFENGTLSLNSNRLSFTLDERGMPVDCGQYERADANELIEEFMLLTNIAVAQQIAVHLPEQALLRRHDNPIDRRLNVFAERARRLGYEMDTTSAGTMMRSFNAVTDPTARRLLELLSFKATHRAKYFCAGMLDIAKYQHYALNIPLYTHFTSPIRRYADLLVHRQLESVLQGPAAAEPKFTMDRDAVAKVAQQCNIKRDSATLAQEQSAHLFLCVLIADLTQRYGPVVRQAKVVGVLDAAFDVLVPEFGIEKRVHVDQMPIDNHVYDEHTHTLQIYWSDRDVITWLAENSDDEHLKKMKQNAEQHAVKMEVTSRSVHDESALFDEDEGDEDEIVLGREEKAQVPETSGQRLLSIAKVKPEFEGLRSTSSGHKIQDIRELMTVPVIVTADLTKSPPVIKVYSMNPYAEQKK</sequence>
<feature type="binding site" evidence="5">
    <location>
        <position position="863"/>
    </location>
    <ligand>
        <name>Mg(2+)</name>
        <dbReference type="ChEBI" id="CHEBI:18420"/>
    </ligand>
</feature>
<dbReference type="Pfam" id="PF17877">
    <property type="entry name" value="Dis3l2_C_term"/>
    <property type="match status" value="1"/>
</dbReference>
<keyword evidence="5 8" id="KW-0269">Exonuclease</keyword>
<evidence type="ECO:0000256" key="3">
    <source>
        <dbReference type="ARBA" id="ARBA00022842"/>
    </source>
</evidence>
<evidence type="ECO:0000313" key="9">
    <source>
        <dbReference type="Proteomes" id="UP000636479"/>
    </source>
</evidence>
<dbReference type="InterPro" id="IPR022966">
    <property type="entry name" value="RNase_II/R_CS"/>
</dbReference>
<dbReference type="EMBL" id="JACAZF010000006">
    <property type="protein sequence ID" value="KAF7301719.1"/>
    <property type="molecule type" value="Genomic_DNA"/>
</dbReference>
<keyword evidence="5" id="KW-0378">Hydrolase</keyword>
<comment type="function">
    <text evidence="5">3'-5'-exoribonuclease that specifically recognizes RNAs polyuridylated at their 3' end and mediates their degradation. Component of an exosome-independent RNA degradation pathway that mediates degradation of cytoplasmic mRNAs that have been deadenylated and subsequently uridylated at their 3'.</text>
</comment>
<dbReference type="Gene3D" id="2.40.50.690">
    <property type="match status" value="1"/>
</dbReference>
<dbReference type="InterPro" id="IPR050180">
    <property type="entry name" value="RNR_Ribonuclease"/>
</dbReference>
<dbReference type="InterPro" id="IPR041093">
    <property type="entry name" value="Dis3l2-like_C"/>
</dbReference>
<reference evidence="8" key="1">
    <citation type="submission" date="2020-05" db="EMBL/GenBank/DDBJ databases">
        <title>Mycena genomes resolve the evolution of fungal bioluminescence.</title>
        <authorList>
            <person name="Tsai I.J."/>
        </authorList>
    </citation>
    <scope>NUCLEOTIDE SEQUENCE</scope>
    <source>
        <strain evidence="8">171206Taipei</strain>
    </source>
</reference>
<dbReference type="InterPro" id="IPR001900">
    <property type="entry name" value="RNase_II/R"/>
</dbReference>